<dbReference type="Proteomes" id="UP001147830">
    <property type="component" value="Unassembled WGS sequence"/>
</dbReference>
<evidence type="ECO:0000313" key="1">
    <source>
        <dbReference type="EMBL" id="MCT7359948.1"/>
    </source>
</evidence>
<reference evidence="1" key="2">
    <citation type="submission" date="2022-08" db="EMBL/GenBank/DDBJ databases">
        <authorList>
            <person name="Dong C."/>
        </authorList>
    </citation>
    <scope>NUCLEOTIDE SEQUENCE</scope>
    <source>
        <strain evidence="1">59MF3M-4</strain>
    </source>
</reference>
<dbReference type="AlphaFoldDB" id="A0A9X2WGN8"/>
<gene>
    <name evidence="1" type="ORF">NYR02_13090</name>
</gene>
<evidence type="ECO:0000313" key="2">
    <source>
        <dbReference type="Proteomes" id="UP001147830"/>
    </source>
</evidence>
<dbReference type="RefSeq" id="WP_260976811.1">
    <property type="nucleotide sequence ID" value="NZ_JAOANI010000020.1"/>
</dbReference>
<accession>A0A9X2WGN8</accession>
<dbReference type="EMBL" id="JAOANI010000020">
    <property type="protein sequence ID" value="MCT7359948.1"/>
    <property type="molecule type" value="Genomic_DNA"/>
</dbReference>
<reference evidence="1" key="1">
    <citation type="journal article" date="2022" name="Front. Microbiol.">
        <title>Genome-based taxonomic rearrangement of Oceanobacter-related bacteria including the description of Thalassolituus hydrocarbonoclasticus sp. nov. and Thalassolituus pacificus sp. nov. and emended description of the genus Thalassolituus.</title>
        <authorList>
            <person name="Dong C."/>
            <person name="Wei L."/>
            <person name="Wang J."/>
            <person name="Lai Q."/>
            <person name="Huang Z."/>
            <person name="Shao Z."/>
        </authorList>
    </citation>
    <scope>NUCLEOTIDE SEQUENCE</scope>
    <source>
        <strain evidence="1">59MF3M-4</strain>
    </source>
</reference>
<name>A0A9X2WGN8_9GAMM</name>
<sequence length="100" mass="11155">MNTDFRKTVLGCIKICDNPFVRSDPSSTDLTLSAVDTLCEMYAVDDILAILQAEFERLEIVIKGRVGSGTAYEFMLLNQDAHYNCKAAIAHLRQRQAADL</sequence>
<proteinExistence type="predicted"/>
<comment type="caution">
    <text evidence="1">The sequence shown here is derived from an EMBL/GenBank/DDBJ whole genome shotgun (WGS) entry which is preliminary data.</text>
</comment>
<organism evidence="1 2">
    <name type="scientific">Thalassolituus pacificus</name>
    <dbReference type="NCBI Taxonomy" id="2975440"/>
    <lineage>
        <taxon>Bacteria</taxon>
        <taxon>Pseudomonadati</taxon>
        <taxon>Pseudomonadota</taxon>
        <taxon>Gammaproteobacteria</taxon>
        <taxon>Oceanospirillales</taxon>
        <taxon>Oceanospirillaceae</taxon>
        <taxon>Thalassolituus</taxon>
    </lineage>
</organism>
<protein>
    <submittedName>
        <fullName evidence="1">Uncharacterized protein</fullName>
    </submittedName>
</protein>
<keyword evidence="2" id="KW-1185">Reference proteome</keyword>